<accession>A0A8J3H200</accession>
<reference evidence="2" key="1">
    <citation type="journal article" date="2014" name="Int. J. Syst. Evol. Microbiol.">
        <title>Complete genome sequence of Corynebacterium casei LMG S-19264T (=DSM 44701T), isolated from a smear-ripened cheese.</title>
        <authorList>
            <consortium name="US DOE Joint Genome Institute (JGI-PGF)"/>
            <person name="Walter F."/>
            <person name="Albersmeier A."/>
            <person name="Kalinowski J."/>
            <person name="Ruckert C."/>
        </authorList>
    </citation>
    <scope>NUCLEOTIDE SEQUENCE</scope>
    <source>
        <strain evidence="2">KCTC 42650</strain>
    </source>
</reference>
<comment type="caution">
    <text evidence="2">The sequence shown here is derived from an EMBL/GenBank/DDBJ whole genome shotgun (WGS) entry which is preliminary data.</text>
</comment>
<evidence type="ECO:0000313" key="3">
    <source>
        <dbReference type="Proteomes" id="UP000626220"/>
    </source>
</evidence>
<proteinExistence type="predicted"/>
<evidence type="ECO:0000313" key="2">
    <source>
        <dbReference type="EMBL" id="GHF75507.1"/>
    </source>
</evidence>
<sequence length="307" mass="32500">MLGSCSSDKVDVLAGGRCNIVWTLERETGMRHARRKFMLAIVGLCLAILLLWATFSGALGSDDGMPAMAAGVAGLLIFGVAGYFVVAAGIAARAAARLEAGTDVIARWRVPSPTWQRFRDIRLEETGVRVPKLKGLLFAPRAVAGNETVEIVCGARGALIDGCYFSLAPGRGAGMEQAGLVLTDPPCVAIIVGMLAGAHGSPRTTRWLLLLPIPPEARNEANRAIRHYASAADSVRDIGDLAHAYPRRARILFWALLIPAVVAAITGVALEANDYPGALPAWLGITGIMSTLGILLIAAAVRFSRRR</sequence>
<dbReference type="EMBL" id="BNCJ01000046">
    <property type="protein sequence ID" value="GHF75507.1"/>
    <property type="molecule type" value="Genomic_DNA"/>
</dbReference>
<reference evidence="2" key="2">
    <citation type="submission" date="2020-09" db="EMBL/GenBank/DDBJ databases">
        <authorList>
            <person name="Sun Q."/>
            <person name="Kim S."/>
        </authorList>
    </citation>
    <scope>NUCLEOTIDE SEQUENCE</scope>
    <source>
        <strain evidence="2">KCTC 42650</strain>
    </source>
</reference>
<dbReference type="AlphaFoldDB" id="A0A8J3H200"/>
<organism evidence="2 3">
    <name type="scientific">Seohaeicola zhoushanensis</name>
    <dbReference type="NCBI Taxonomy" id="1569283"/>
    <lineage>
        <taxon>Bacteria</taxon>
        <taxon>Pseudomonadati</taxon>
        <taxon>Pseudomonadota</taxon>
        <taxon>Alphaproteobacteria</taxon>
        <taxon>Rhodobacterales</taxon>
        <taxon>Roseobacteraceae</taxon>
        <taxon>Seohaeicola</taxon>
    </lineage>
</organism>
<name>A0A8J3H200_9RHOB</name>
<keyword evidence="1" id="KW-1133">Transmembrane helix</keyword>
<feature type="transmembrane region" description="Helical" evidence="1">
    <location>
        <begin position="67"/>
        <end position="92"/>
    </location>
</feature>
<evidence type="ECO:0000256" key="1">
    <source>
        <dbReference type="SAM" id="Phobius"/>
    </source>
</evidence>
<feature type="transmembrane region" description="Helical" evidence="1">
    <location>
        <begin position="282"/>
        <end position="301"/>
    </location>
</feature>
<keyword evidence="3" id="KW-1185">Reference proteome</keyword>
<keyword evidence="1" id="KW-0812">Transmembrane</keyword>
<dbReference type="Proteomes" id="UP000626220">
    <property type="component" value="Unassembled WGS sequence"/>
</dbReference>
<feature type="transmembrane region" description="Helical" evidence="1">
    <location>
        <begin position="37"/>
        <end position="55"/>
    </location>
</feature>
<gene>
    <name evidence="2" type="ORF">GCM10017056_52510</name>
</gene>
<keyword evidence="1" id="KW-0472">Membrane</keyword>
<feature type="transmembrane region" description="Helical" evidence="1">
    <location>
        <begin position="251"/>
        <end position="270"/>
    </location>
</feature>
<protein>
    <submittedName>
        <fullName evidence="2">Uncharacterized protein</fullName>
    </submittedName>
</protein>